<dbReference type="InterPro" id="IPR029063">
    <property type="entry name" value="SAM-dependent_MTases_sf"/>
</dbReference>
<dbReference type="Proteomes" id="UP000738126">
    <property type="component" value="Unassembled WGS sequence"/>
</dbReference>
<keyword evidence="3" id="KW-1185">Reference proteome</keyword>
<dbReference type="RefSeq" id="WP_200259914.1">
    <property type="nucleotide sequence ID" value="NZ_NRSH01000108.1"/>
</dbReference>
<sequence length="186" mass="20739">MEQLQTWYRTPLGQRIGAAERRAVAEALRSFGIGDAVWVGGCPGRLRLAPTLRQWQAGRGGDLVAEPTQLPFRGGSLEALILGHVLDVGYDAQAVLHEALQVLRPEGRLVVLTFNPFGLWGAARLWGRLRGSVAPWRGPQWPAGAVVQRLRHAGFEEVESRYLGFRPPATDPRLQERFDGWERWGQ</sequence>
<proteinExistence type="predicted"/>
<dbReference type="Gene3D" id="3.40.50.150">
    <property type="entry name" value="Vaccinia Virus protein VP39"/>
    <property type="match status" value="1"/>
</dbReference>
<evidence type="ECO:0000313" key="3">
    <source>
        <dbReference type="Proteomes" id="UP000738126"/>
    </source>
</evidence>
<comment type="caution">
    <text evidence="2">The sequence shown here is derived from an EMBL/GenBank/DDBJ whole genome shotgun (WGS) entry which is preliminary data.</text>
</comment>
<feature type="domain" description="Methyltransferase type 11" evidence="1">
    <location>
        <begin position="63"/>
        <end position="111"/>
    </location>
</feature>
<gene>
    <name evidence="2" type="ORF">CKO13_09100</name>
</gene>
<reference evidence="2 3" key="1">
    <citation type="journal article" date="2020" name="Microorganisms">
        <title>Osmotic Adaptation and Compatible Solute Biosynthesis of Phototrophic Bacteria as Revealed from Genome Analyses.</title>
        <authorList>
            <person name="Imhoff J.F."/>
            <person name="Rahn T."/>
            <person name="Kunzel S."/>
            <person name="Keller A."/>
            <person name="Neulinger S.C."/>
        </authorList>
    </citation>
    <scope>NUCLEOTIDE SEQUENCE [LARGE SCALE GENOMIC DNA]</scope>
    <source>
        <strain evidence="2 3">DSM 15116</strain>
    </source>
</reference>
<evidence type="ECO:0000313" key="2">
    <source>
        <dbReference type="EMBL" id="MBK1727172.1"/>
    </source>
</evidence>
<dbReference type="InterPro" id="IPR013216">
    <property type="entry name" value="Methyltransf_11"/>
</dbReference>
<organism evidence="2 3">
    <name type="scientific">Halorhodospira neutriphila</name>
    <dbReference type="NCBI Taxonomy" id="168379"/>
    <lineage>
        <taxon>Bacteria</taxon>
        <taxon>Pseudomonadati</taxon>
        <taxon>Pseudomonadota</taxon>
        <taxon>Gammaproteobacteria</taxon>
        <taxon>Chromatiales</taxon>
        <taxon>Ectothiorhodospiraceae</taxon>
        <taxon>Halorhodospira</taxon>
    </lineage>
</organism>
<evidence type="ECO:0000259" key="1">
    <source>
        <dbReference type="Pfam" id="PF08241"/>
    </source>
</evidence>
<dbReference type="EMBL" id="NRSH01000108">
    <property type="protein sequence ID" value="MBK1727172.1"/>
    <property type="molecule type" value="Genomic_DNA"/>
</dbReference>
<dbReference type="SUPFAM" id="SSF53335">
    <property type="entry name" value="S-adenosyl-L-methionine-dependent methyltransferases"/>
    <property type="match status" value="1"/>
</dbReference>
<dbReference type="Pfam" id="PF08241">
    <property type="entry name" value="Methyltransf_11"/>
    <property type="match status" value="1"/>
</dbReference>
<name>A0ABS1E7K3_9GAMM</name>
<feature type="non-terminal residue" evidence="2">
    <location>
        <position position="186"/>
    </location>
</feature>
<protein>
    <recommendedName>
        <fullName evidence="1">Methyltransferase type 11 domain-containing protein</fullName>
    </recommendedName>
</protein>
<accession>A0ABS1E7K3</accession>